<dbReference type="Proteomes" id="UP000198748">
    <property type="component" value="Unassembled WGS sequence"/>
</dbReference>
<dbReference type="STRING" id="659014.SAMN04487996_11557"/>
<feature type="signal peptide" evidence="1">
    <location>
        <begin position="1"/>
        <end position="28"/>
    </location>
</feature>
<sequence>MTKRTFVLFFWLAQFAVSLLLGPQRAVACKIDMGTEAFSPFEIAERPGSKDIVLIDDTICKNETIVRADETKWNESLSKLFNRRHSTYRFLTLISQSIPQCEITRPSRVVRETVQPLYANNGEITLPDYYSFLHRLCPF</sequence>
<protein>
    <submittedName>
        <fullName evidence="2">Uncharacterized protein</fullName>
    </submittedName>
</protein>
<feature type="chain" id="PRO_5011557445" evidence="1">
    <location>
        <begin position="29"/>
        <end position="139"/>
    </location>
</feature>
<proteinExistence type="predicted"/>
<dbReference type="AlphaFoldDB" id="A0A1G7RI17"/>
<name>A0A1G7RI17_9BACT</name>
<dbReference type="RefSeq" id="WP_090155244.1">
    <property type="nucleotide sequence ID" value="NZ_FNAN01000015.1"/>
</dbReference>
<organism evidence="2 3">
    <name type="scientific">Dyadobacter soli</name>
    <dbReference type="NCBI Taxonomy" id="659014"/>
    <lineage>
        <taxon>Bacteria</taxon>
        <taxon>Pseudomonadati</taxon>
        <taxon>Bacteroidota</taxon>
        <taxon>Cytophagia</taxon>
        <taxon>Cytophagales</taxon>
        <taxon>Spirosomataceae</taxon>
        <taxon>Dyadobacter</taxon>
    </lineage>
</organism>
<evidence type="ECO:0000313" key="2">
    <source>
        <dbReference type="EMBL" id="SDG10371.1"/>
    </source>
</evidence>
<reference evidence="3" key="1">
    <citation type="submission" date="2016-10" db="EMBL/GenBank/DDBJ databases">
        <authorList>
            <person name="Varghese N."/>
            <person name="Submissions S."/>
        </authorList>
    </citation>
    <scope>NUCLEOTIDE SEQUENCE [LARGE SCALE GENOMIC DNA]</scope>
    <source>
        <strain evidence="3">DSM 25329</strain>
    </source>
</reference>
<evidence type="ECO:0000256" key="1">
    <source>
        <dbReference type="SAM" id="SignalP"/>
    </source>
</evidence>
<keyword evidence="3" id="KW-1185">Reference proteome</keyword>
<keyword evidence="1" id="KW-0732">Signal</keyword>
<dbReference type="OrthoDB" id="952898at2"/>
<dbReference type="EMBL" id="FNAN01000015">
    <property type="protein sequence ID" value="SDG10371.1"/>
    <property type="molecule type" value="Genomic_DNA"/>
</dbReference>
<accession>A0A1G7RI17</accession>
<gene>
    <name evidence="2" type="ORF">SAMN04487996_11557</name>
</gene>
<evidence type="ECO:0000313" key="3">
    <source>
        <dbReference type="Proteomes" id="UP000198748"/>
    </source>
</evidence>